<feature type="domain" description="BMERB" evidence="7">
    <location>
        <begin position="648"/>
        <end position="808"/>
    </location>
</feature>
<evidence type="ECO:0000256" key="4">
    <source>
        <dbReference type="PROSITE-ProRule" id="PRU00125"/>
    </source>
</evidence>
<dbReference type="OMA" id="CARERWC"/>
<evidence type="ECO:0000313" key="8">
    <source>
        <dbReference type="EMBL" id="SSX00603.1"/>
    </source>
</evidence>
<keyword evidence="1 4" id="KW-0479">Metal-binding</keyword>
<dbReference type="PROSITE" id="PS51848">
    <property type="entry name" value="BMERB"/>
    <property type="match status" value="1"/>
</dbReference>
<dbReference type="Pfam" id="PF00412">
    <property type="entry name" value="LIM"/>
    <property type="match status" value="1"/>
</dbReference>
<feature type="compositionally biased region" description="Acidic residues" evidence="5">
    <location>
        <begin position="138"/>
        <end position="153"/>
    </location>
</feature>
<evidence type="ECO:0000256" key="5">
    <source>
        <dbReference type="SAM" id="MobiDB-lite"/>
    </source>
</evidence>
<dbReference type="PROSITE" id="PS00478">
    <property type="entry name" value="LIM_DOMAIN_1"/>
    <property type="match status" value="1"/>
</dbReference>
<proteinExistence type="predicted"/>
<dbReference type="Gene3D" id="2.10.110.10">
    <property type="entry name" value="Cysteine Rich Protein"/>
    <property type="match status" value="1"/>
</dbReference>
<dbReference type="GO" id="GO:0046872">
    <property type="term" value="F:metal ion binding"/>
    <property type="evidence" value="ECO:0007669"/>
    <property type="project" value="UniProtKB-KW"/>
</dbReference>
<feature type="compositionally biased region" description="Polar residues" evidence="5">
    <location>
        <begin position="402"/>
        <end position="448"/>
    </location>
</feature>
<feature type="domain" description="LIM zinc-binding" evidence="6">
    <location>
        <begin position="10"/>
        <end position="72"/>
    </location>
</feature>
<dbReference type="SMART" id="SM00132">
    <property type="entry name" value="LIM"/>
    <property type="match status" value="1"/>
</dbReference>
<feature type="region of interest" description="Disordered" evidence="5">
    <location>
        <begin position="831"/>
        <end position="875"/>
    </location>
</feature>
<dbReference type="InterPro" id="IPR022735">
    <property type="entry name" value="bMERB_dom"/>
</dbReference>
<dbReference type="SMART" id="SM01203">
    <property type="entry name" value="DUF3585"/>
    <property type="match status" value="1"/>
</dbReference>
<dbReference type="VEuPathDB" id="VectorBase:CSON003170"/>
<accession>A0A336KCS2</accession>
<dbReference type="InterPro" id="IPR050540">
    <property type="entry name" value="F-actin_Monoox_Mical"/>
</dbReference>
<organism evidence="8">
    <name type="scientific">Culicoides sonorensis</name>
    <name type="common">Biting midge</name>
    <dbReference type="NCBI Taxonomy" id="179676"/>
    <lineage>
        <taxon>Eukaryota</taxon>
        <taxon>Metazoa</taxon>
        <taxon>Ecdysozoa</taxon>
        <taxon>Arthropoda</taxon>
        <taxon>Hexapoda</taxon>
        <taxon>Insecta</taxon>
        <taxon>Pterygota</taxon>
        <taxon>Neoptera</taxon>
        <taxon>Endopterygota</taxon>
        <taxon>Diptera</taxon>
        <taxon>Nematocera</taxon>
        <taxon>Chironomoidea</taxon>
        <taxon>Ceratopogonidae</taxon>
        <taxon>Ceratopogoninae</taxon>
        <taxon>Culicoides</taxon>
        <taxon>Monoculicoides</taxon>
    </lineage>
</organism>
<evidence type="ECO:0000256" key="3">
    <source>
        <dbReference type="ARBA" id="ARBA00023038"/>
    </source>
</evidence>
<evidence type="ECO:0000256" key="2">
    <source>
        <dbReference type="ARBA" id="ARBA00022833"/>
    </source>
</evidence>
<feature type="region of interest" description="Disordered" evidence="5">
    <location>
        <begin position="128"/>
        <end position="155"/>
    </location>
</feature>
<dbReference type="EMBL" id="UFQT01000155">
    <property type="protein sequence ID" value="SSX20983.1"/>
    <property type="molecule type" value="Genomic_DNA"/>
</dbReference>
<feature type="compositionally biased region" description="Basic residues" evidence="5">
    <location>
        <begin position="851"/>
        <end position="866"/>
    </location>
</feature>
<sequence>MDKFTAIKREPCHKCDQPVFLAERFCVGAALYHRQCLKCARCGSQLKAGNFYETEIDGEFCCETCPDEEAIMRRRDETHEENSDEQNKRFSVADKVALFQRVDLELTKKSVSDEEKRASLQRLASLTLVSQDHANESSSEESETENEEEEGGDMENVQEISVDAENETNCDTNVEETAQNLVTEVEHAVEDLIRQEVEEIVTSVLREASEKVQLIHENEQNELKIEVSIPDQTDESHETKNDDKIEMEVPLEVCPKPVPRTRTLDRNKKNLENDNKIVEKSPRPARPPPPAPSAIKEKPPIKPRPVNLTPKKLYPDELNPFGSDDDEDGNVEIIEKNEPKKSLNPFGSDTEEEPEASAPKKQSTNPFGSEDEEDESNSFNASRDSDHSSKRTPVPIPRKIVSTPSSRHTLSVQNLSQHSKNFANLSHGSQEMYGSSSSLAYSDGMSTAQRRKKTKAPPPPSALGMFNHHHNELSHSSNTLDYESEESSSSRGLSSTGTTPNKSGQKKKRKAPAPPPPPVLIQETVVTESNDNEISIITNADSGIDQSLDSVSLQTVASQKRIPLSAELCDDEIELNSNKKSDDLTFRRKIVPLEDPSENMIAQSNVFEVKSNKNEEIHEKNGLDDTQICLNKSDKGKWKRRKGPAPQIPVEVRKSIKAMSPENIKRELEIIEVQQVGLEKQGVMLEKIIREKCEGTDAIKTQNNPKAVEELIMQLFDVVNEKNELFRRQAELMYMRRQYRLESEQLELDREIRKLMEEPEENKTDAEKAREEALIARLIEVVKQRNAVVDSLESDRIREKQEDASIRQSIERHAAKFEQFAQKAQNKLLKVKKDKKEKRVKESSANGEIKQKKKKNVFNRLIHPKQKTKETQIKE</sequence>
<feature type="compositionally biased region" description="Low complexity" evidence="5">
    <location>
        <begin position="487"/>
        <end position="499"/>
    </location>
</feature>
<dbReference type="PROSITE" id="PS50023">
    <property type="entry name" value="LIM_DOMAIN_2"/>
    <property type="match status" value="1"/>
</dbReference>
<feature type="region of interest" description="Disordered" evidence="5">
    <location>
        <begin position="226"/>
        <end position="519"/>
    </location>
</feature>
<name>A0A336KCS2_CULSO</name>
<evidence type="ECO:0000256" key="1">
    <source>
        <dbReference type="ARBA" id="ARBA00022723"/>
    </source>
</evidence>
<dbReference type="CDD" id="cd09400">
    <property type="entry name" value="LIM_like_1"/>
    <property type="match status" value="1"/>
</dbReference>
<dbReference type="PANTHER" id="PTHR23167">
    <property type="entry name" value="CALPONIN HOMOLOGY DOMAIN-CONTAINING PROTEIN DDB_G0272472-RELATED"/>
    <property type="match status" value="1"/>
</dbReference>
<dbReference type="PANTHER" id="PTHR23167:SF84">
    <property type="entry name" value="ALPHA ACTININ 3-RELATED"/>
    <property type="match status" value="1"/>
</dbReference>
<dbReference type="InterPro" id="IPR001781">
    <property type="entry name" value="Znf_LIM"/>
</dbReference>
<feature type="compositionally biased region" description="Basic and acidic residues" evidence="5">
    <location>
        <begin position="262"/>
        <end position="282"/>
    </location>
</feature>
<evidence type="ECO:0000259" key="7">
    <source>
        <dbReference type="PROSITE" id="PS51848"/>
    </source>
</evidence>
<dbReference type="EMBL" id="UFQS01000155">
    <property type="protein sequence ID" value="SSX00603.1"/>
    <property type="molecule type" value="Genomic_DNA"/>
</dbReference>
<evidence type="ECO:0000313" key="9">
    <source>
        <dbReference type="EMBL" id="SSX20983.1"/>
    </source>
</evidence>
<evidence type="ECO:0000259" key="6">
    <source>
        <dbReference type="PROSITE" id="PS50023"/>
    </source>
</evidence>
<dbReference type="Pfam" id="PF12130">
    <property type="entry name" value="bMERB_dom"/>
    <property type="match status" value="1"/>
</dbReference>
<dbReference type="AlphaFoldDB" id="A0A336KCS2"/>
<reference evidence="9" key="2">
    <citation type="submission" date="2018-07" db="EMBL/GenBank/DDBJ databases">
        <authorList>
            <person name="Quirk P.G."/>
            <person name="Krulwich T.A."/>
        </authorList>
    </citation>
    <scope>NUCLEOTIDE SEQUENCE</scope>
</reference>
<keyword evidence="3 4" id="KW-0440">LIM domain</keyword>
<reference evidence="8" key="1">
    <citation type="submission" date="2018-04" db="EMBL/GenBank/DDBJ databases">
        <authorList>
            <person name="Go L.Y."/>
            <person name="Mitchell J.A."/>
        </authorList>
    </citation>
    <scope>NUCLEOTIDE SEQUENCE</scope>
    <source>
        <tissue evidence="8">Whole organism</tissue>
    </source>
</reference>
<keyword evidence="2 4" id="KW-0862">Zinc</keyword>
<protein>
    <submittedName>
        <fullName evidence="8">CSON003170 protein</fullName>
    </submittedName>
</protein>
<feature type="compositionally biased region" description="Basic and acidic residues" evidence="5">
    <location>
        <begin position="234"/>
        <end position="247"/>
    </location>
</feature>
<gene>
    <name evidence="8" type="primary">CSON003170</name>
</gene>